<dbReference type="OrthoDB" id="2282607at2759"/>
<dbReference type="AlphaFoldDB" id="A0A1X2GEL3"/>
<proteinExistence type="predicted"/>
<evidence type="ECO:0000313" key="2">
    <source>
        <dbReference type="Proteomes" id="UP000242146"/>
    </source>
</evidence>
<accession>A0A1X2GEL3</accession>
<dbReference type="Proteomes" id="UP000242146">
    <property type="component" value="Unassembled WGS sequence"/>
</dbReference>
<comment type="caution">
    <text evidence="1">The sequence shown here is derived from an EMBL/GenBank/DDBJ whole genome shotgun (WGS) entry which is preliminary data.</text>
</comment>
<dbReference type="EMBL" id="MCGT01000021">
    <property type="protein sequence ID" value="ORX51284.1"/>
    <property type="molecule type" value="Genomic_DNA"/>
</dbReference>
<sequence length="189" mass="21193">MKPVPSIHPTYSSRSIHRHPPLISKTMSAIYGTQKNVCSHSNCTKTIRIDNTTGYCKLHNRISRNERVNSQDASEQMCTYDGCDKPLRLDNKSGYCYSHRGTNLAREPGTDLTNSTMDPPEQVKWPMILCSYCNEIPVNALTNEKRRCQNCSKTLKASGEGIKRQTGDIAPFSFETGANHAFSVWHVAP</sequence>
<organism evidence="1 2">
    <name type="scientific">Hesseltinella vesiculosa</name>
    <dbReference type="NCBI Taxonomy" id="101127"/>
    <lineage>
        <taxon>Eukaryota</taxon>
        <taxon>Fungi</taxon>
        <taxon>Fungi incertae sedis</taxon>
        <taxon>Mucoromycota</taxon>
        <taxon>Mucoromycotina</taxon>
        <taxon>Mucoromycetes</taxon>
        <taxon>Mucorales</taxon>
        <taxon>Cunninghamellaceae</taxon>
        <taxon>Hesseltinella</taxon>
    </lineage>
</organism>
<gene>
    <name evidence="1" type="ORF">DM01DRAFT_128463</name>
</gene>
<evidence type="ECO:0000313" key="1">
    <source>
        <dbReference type="EMBL" id="ORX51284.1"/>
    </source>
</evidence>
<name>A0A1X2GEL3_9FUNG</name>
<keyword evidence="2" id="KW-1185">Reference proteome</keyword>
<reference evidence="1 2" key="1">
    <citation type="submission" date="2016-07" db="EMBL/GenBank/DDBJ databases">
        <title>Pervasive Adenine N6-methylation of Active Genes in Fungi.</title>
        <authorList>
            <consortium name="DOE Joint Genome Institute"/>
            <person name="Mondo S.J."/>
            <person name="Dannebaum R.O."/>
            <person name="Kuo R.C."/>
            <person name="Labutti K."/>
            <person name="Haridas S."/>
            <person name="Kuo A."/>
            <person name="Salamov A."/>
            <person name="Ahrendt S.R."/>
            <person name="Lipzen A."/>
            <person name="Sullivan W."/>
            <person name="Andreopoulos W.B."/>
            <person name="Clum A."/>
            <person name="Lindquist E."/>
            <person name="Daum C."/>
            <person name="Ramamoorthy G.K."/>
            <person name="Gryganskyi A."/>
            <person name="Culley D."/>
            <person name="Magnuson J.K."/>
            <person name="James T.Y."/>
            <person name="O'Malley M.A."/>
            <person name="Stajich J.E."/>
            <person name="Spatafora J.W."/>
            <person name="Visel A."/>
            <person name="Grigoriev I.V."/>
        </authorList>
    </citation>
    <scope>NUCLEOTIDE SEQUENCE [LARGE SCALE GENOMIC DNA]</scope>
    <source>
        <strain evidence="1 2">NRRL 3301</strain>
    </source>
</reference>
<protein>
    <submittedName>
        <fullName evidence="1">Uncharacterized protein</fullName>
    </submittedName>
</protein>